<organism evidence="1 2">
    <name type="scientific">Parasitella parasitica</name>
    <dbReference type="NCBI Taxonomy" id="35722"/>
    <lineage>
        <taxon>Eukaryota</taxon>
        <taxon>Fungi</taxon>
        <taxon>Fungi incertae sedis</taxon>
        <taxon>Mucoromycota</taxon>
        <taxon>Mucoromycotina</taxon>
        <taxon>Mucoromycetes</taxon>
        <taxon>Mucorales</taxon>
        <taxon>Mucorineae</taxon>
        <taxon>Mucoraceae</taxon>
        <taxon>Parasitella</taxon>
    </lineage>
</organism>
<name>A0A0B7NGG5_9FUNG</name>
<reference evidence="1 2" key="1">
    <citation type="submission" date="2014-09" db="EMBL/GenBank/DDBJ databases">
        <authorList>
            <person name="Ellenberger Sabrina"/>
        </authorList>
    </citation>
    <scope>NUCLEOTIDE SEQUENCE [LARGE SCALE GENOMIC DNA]</scope>
    <source>
        <strain evidence="1 2">CBS 412.66</strain>
    </source>
</reference>
<dbReference type="AlphaFoldDB" id="A0A0B7NGG5"/>
<protein>
    <submittedName>
        <fullName evidence="1">Uncharacterized protein</fullName>
    </submittedName>
</protein>
<gene>
    <name evidence="1" type="primary">PARPA_08605.1 scaffold 33405</name>
</gene>
<sequence>MQYQPSYNNSSNYQEAGAHAQNDLIKLIDVEAPAQVSRCPEVIHISLAEITGGYIDPVKAQQRSQRLLQVINYIDKCNEKHTQLMNQVANVRLYYQRTMYP</sequence>
<dbReference type="EMBL" id="LN731212">
    <property type="protein sequence ID" value="CEP14425.1"/>
    <property type="molecule type" value="Genomic_DNA"/>
</dbReference>
<evidence type="ECO:0000313" key="2">
    <source>
        <dbReference type="Proteomes" id="UP000054107"/>
    </source>
</evidence>
<dbReference type="Proteomes" id="UP000054107">
    <property type="component" value="Unassembled WGS sequence"/>
</dbReference>
<accession>A0A0B7NGG5</accession>
<dbReference type="OrthoDB" id="2231921at2759"/>
<proteinExistence type="predicted"/>
<keyword evidence="2" id="KW-1185">Reference proteome</keyword>
<evidence type="ECO:0000313" key="1">
    <source>
        <dbReference type="EMBL" id="CEP14425.1"/>
    </source>
</evidence>